<sequence>MPADSLLDMARRVAGRNVHKITDIGDVSYNIIRPVLLKIESPEQLYQLELNSPQLVGNTSELWLNFMKRDIPDYELKPHIPTNPMSWYKVYKKLKKEASKAASDAEAVLKATLSGIKSMKEENTAEVVSTERGNALYSSANAPGPSRRGRIMYNYMSGRTGSKGANKMTLMEKIRKEAKSAKTGVMGRPMHELQKKHNGVVSAPAQFVEDVKRMKVLQQVEARKTLTPPPKRPLSTTAMGVGVGASTRTSAPPMHAPGSRPAKPRPHPAAANGLEPYDLTSDREARLRALKAGKPIPPKPTVPDSALPPPPTLLAPRLQSTSDANGSLTLDFLESDSDHEPAQDNHKPGKTRQREADDALFGRSTTPSVKRKRDAEDDSGLPRKVLRPVSDDDVSPPSQKVSRHRSSGDEVSPSRNLLKPTNPDADLLARSRSPLKLSPASSPRMQPVKKRQAPSLFMKKK</sequence>
<dbReference type="GO" id="GO:0070449">
    <property type="term" value="C:elongin complex"/>
    <property type="evidence" value="ECO:0007669"/>
    <property type="project" value="InterPro"/>
</dbReference>
<reference evidence="2 3" key="1">
    <citation type="submission" date="2013-03" db="EMBL/GenBank/DDBJ databases">
        <title>The Genome Sequence of Cladophialophora carrionii CBS 160.54.</title>
        <authorList>
            <consortium name="The Broad Institute Genomics Platform"/>
            <person name="Cuomo C."/>
            <person name="de Hoog S."/>
            <person name="Gorbushina A."/>
            <person name="Walker B."/>
            <person name="Young S.K."/>
            <person name="Zeng Q."/>
            <person name="Gargeya S."/>
            <person name="Fitzgerald M."/>
            <person name="Haas B."/>
            <person name="Abouelleil A."/>
            <person name="Allen A.W."/>
            <person name="Alvarado L."/>
            <person name="Arachchi H.M."/>
            <person name="Berlin A.M."/>
            <person name="Chapman S.B."/>
            <person name="Gainer-Dewar J."/>
            <person name="Goldberg J."/>
            <person name="Griggs A."/>
            <person name="Gujja S."/>
            <person name="Hansen M."/>
            <person name="Howarth C."/>
            <person name="Imamovic A."/>
            <person name="Ireland A."/>
            <person name="Larimer J."/>
            <person name="McCowan C."/>
            <person name="Murphy C."/>
            <person name="Pearson M."/>
            <person name="Poon T.W."/>
            <person name="Priest M."/>
            <person name="Roberts A."/>
            <person name="Saif S."/>
            <person name="Shea T."/>
            <person name="Sisk P."/>
            <person name="Sykes S."/>
            <person name="Wortman J."/>
            <person name="Nusbaum C."/>
            <person name="Birren B."/>
        </authorList>
    </citation>
    <scope>NUCLEOTIDE SEQUENCE [LARGE SCALE GENOMIC DNA]</scope>
    <source>
        <strain evidence="2 3">CBS 160.54</strain>
    </source>
</reference>
<feature type="compositionally biased region" description="Polar residues" evidence="1">
    <location>
        <begin position="319"/>
        <end position="328"/>
    </location>
</feature>
<gene>
    <name evidence="2" type="ORF">G647_03256</name>
</gene>
<dbReference type="HOGENOM" id="CLU_048904_1_1_1"/>
<dbReference type="Gene3D" id="6.10.250.3180">
    <property type="match status" value="1"/>
</dbReference>
<evidence type="ECO:0000256" key="1">
    <source>
        <dbReference type="SAM" id="MobiDB-lite"/>
    </source>
</evidence>
<name>V9DHV7_9EURO</name>
<dbReference type="Pfam" id="PF06881">
    <property type="entry name" value="Elongin_A"/>
    <property type="match status" value="1"/>
</dbReference>
<dbReference type="RefSeq" id="XP_008725824.1">
    <property type="nucleotide sequence ID" value="XM_008727602.1"/>
</dbReference>
<feature type="compositionally biased region" description="Basic and acidic residues" evidence="1">
    <location>
        <begin position="336"/>
        <end position="357"/>
    </location>
</feature>
<accession>V9DHV7</accession>
<feature type="compositionally biased region" description="Pro residues" evidence="1">
    <location>
        <begin position="295"/>
        <end position="313"/>
    </location>
</feature>
<evidence type="ECO:0000313" key="3">
    <source>
        <dbReference type="Proteomes" id="UP000030678"/>
    </source>
</evidence>
<feature type="compositionally biased region" description="Basic residues" evidence="1">
    <location>
        <begin position="447"/>
        <end position="461"/>
    </location>
</feature>
<dbReference type="GeneID" id="19981749"/>
<evidence type="ECO:0000313" key="2">
    <source>
        <dbReference type="EMBL" id="ETI26479.1"/>
    </source>
</evidence>
<feature type="region of interest" description="Disordered" evidence="1">
    <location>
        <begin position="292"/>
        <end position="461"/>
    </location>
</feature>
<dbReference type="OrthoDB" id="21513at2759"/>
<dbReference type="Proteomes" id="UP000030678">
    <property type="component" value="Unassembled WGS sequence"/>
</dbReference>
<protein>
    <recommendedName>
        <fullName evidence="4">Elongin-A</fullName>
    </recommendedName>
</protein>
<dbReference type="EMBL" id="KB822703">
    <property type="protein sequence ID" value="ETI26479.1"/>
    <property type="molecule type" value="Genomic_DNA"/>
</dbReference>
<dbReference type="InterPro" id="IPR010684">
    <property type="entry name" value="RNA_pol_II_trans_fac_SIII_A"/>
</dbReference>
<dbReference type="PANTHER" id="PTHR15141:SF76">
    <property type="entry name" value="TRANSCRIPTION ELONGATION FACTOR B POLYPEPTIDE 3"/>
    <property type="match status" value="1"/>
</dbReference>
<dbReference type="VEuPathDB" id="FungiDB:G647_03256"/>
<organism evidence="2 3">
    <name type="scientific">Cladophialophora carrionii CBS 160.54</name>
    <dbReference type="NCBI Taxonomy" id="1279043"/>
    <lineage>
        <taxon>Eukaryota</taxon>
        <taxon>Fungi</taxon>
        <taxon>Dikarya</taxon>
        <taxon>Ascomycota</taxon>
        <taxon>Pezizomycotina</taxon>
        <taxon>Eurotiomycetes</taxon>
        <taxon>Chaetothyriomycetidae</taxon>
        <taxon>Chaetothyriales</taxon>
        <taxon>Herpotrichiellaceae</taxon>
        <taxon>Cladophialophora</taxon>
    </lineage>
</organism>
<dbReference type="GO" id="GO:0006368">
    <property type="term" value="P:transcription elongation by RNA polymerase II"/>
    <property type="evidence" value="ECO:0007669"/>
    <property type="project" value="InterPro"/>
</dbReference>
<dbReference type="PANTHER" id="PTHR15141">
    <property type="entry name" value="TRANSCRIPTION ELONGATION FACTOR B POLYPEPTIDE 3"/>
    <property type="match status" value="1"/>
</dbReference>
<evidence type="ECO:0008006" key="4">
    <source>
        <dbReference type="Google" id="ProtNLM"/>
    </source>
</evidence>
<dbReference type="AlphaFoldDB" id="V9DHV7"/>
<feature type="region of interest" description="Disordered" evidence="1">
    <location>
        <begin position="221"/>
        <end position="278"/>
    </location>
</feature>
<dbReference type="InterPro" id="IPR051870">
    <property type="entry name" value="Elongin-A_domain"/>
</dbReference>
<proteinExistence type="predicted"/>